<evidence type="ECO:0000256" key="10">
    <source>
        <dbReference type="ARBA" id="ARBA00048026"/>
    </source>
</evidence>
<protein>
    <recommendedName>
        <fullName evidence="11">NAD(P)H-quinone oxidoreductase subunit M</fullName>
        <ecNumber evidence="11">7.1.1.-</ecNumber>
    </recommendedName>
    <alternativeName>
        <fullName evidence="11">NAD(P)H dehydrogenase I subunit M</fullName>
        <shortName evidence="11">NDH-1 subunit M</shortName>
        <shortName evidence="11">NDH-M</shortName>
    </alternativeName>
</protein>
<keyword evidence="3 11" id="KW-0874">Quinone</keyword>
<dbReference type="GO" id="GO:0048038">
    <property type="term" value="F:quinone binding"/>
    <property type="evidence" value="ECO:0007669"/>
    <property type="project" value="UniProtKB-KW"/>
</dbReference>
<comment type="subunit">
    <text evidence="11">NDH-1 can be composed of about 15 different subunits; different subcomplexes with different compositions have been identified which probably have different functions.</text>
</comment>
<evidence type="ECO:0000256" key="11">
    <source>
        <dbReference type="HAMAP-Rule" id="MF_01352"/>
    </source>
</evidence>
<evidence type="ECO:0000256" key="8">
    <source>
        <dbReference type="ARBA" id="ARBA00023136"/>
    </source>
</evidence>
<organism evidence="12 13">
    <name type="scientific">Cyanobium usitatum str. Tous</name>
    <dbReference type="NCBI Taxonomy" id="2116684"/>
    <lineage>
        <taxon>Bacteria</taxon>
        <taxon>Bacillati</taxon>
        <taxon>Cyanobacteriota</taxon>
        <taxon>Cyanophyceae</taxon>
        <taxon>Synechococcales</taxon>
        <taxon>Prochlorococcaceae</taxon>
        <taxon>Cyanobium</taxon>
    </lineage>
</organism>
<comment type="function">
    <text evidence="11">NDH-1 shuttles electrons from an unknown electron donor, via FMN and iron-sulfur (Fe-S) centers, to quinones in the respiratory and/or the photosynthetic chain. The immediate electron acceptor for the enzyme in this species is believed to be plastoquinone. Couples the redox reaction to proton translocation, and thus conserves the redox energy in a proton gradient. Cyanobacterial NDH-1 also plays a role in inorganic carbon-concentration.</text>
</comment>
<evidence type="ECO:0000256" key="7">
    <source>
        <dbReference type="ARBA" id="ARBA00023027"/>
    </source>
</evidence>
<keyword evidence="5 11" id="KW-0618">Plastoquinone</keyword>
<sequence length="130" mass="14499">MADPRLADSLPAESRPAETLLKSTTRHVRLFTARVEDGNLLPDPSQLTMDVDPDNEFLWDAPVLAKVQDHFRELVAAQAGADLTEYNLRQIGSELEGLIRQLLQAGELRYNPDARVLNFSMGLPRSTESL</sequence>
<accession>A0A2P7MTD7</accession>
<dbReference type="RefSeq" id="WP_106632658.1">
    <property type="nucleotide sequence ID" value="NZ_PXXO01000012.1"/>
</dbReference>
<proteinExistence type="inferred from homology"/>
<evidence type="ECO:0000313" key="12">
    <source>
        <dbReference type="EMBL" id="PSJ04405.1"/>
    </source>
</evidence>
<dbReference type="Pfam" id="PF10664">
    <property type="entry name" value="NdhM"/>
    <property type="match status" value="1"/>
</dbReference>
<keyword evidence="11" id="KW-0793">Thylakoid</keyword>
<dbReference type="PANTHER" id="PTHR36900">
    <property type="entry name" value="NAD(P)H-QUINONE OXIDOREDUCTASE SUBUNIT M, CHLOROPLASTIC"/>
    <property type="match status" value="1"/>
</dbReference>
<evidence type="ECO:0000256" key="9">
    <source>
        <dbReference type="ARBA" id="ARBA00047726"/>
    </source>
</evidence>
<gene>
    <name evidence="11" type="primary">ndhM</name>
    <name evidence="12" type="ORF">C7K55_10355</name>
</gene>
<comment type="catalytic activity">
    <reaction evidence="9 11">
        <text>a plastoquinone + NADPH + (n+1) H(+)(in) = a plastoquinol + NADP(+) + n H(+)(out)</text>
        <dbReference type="Rhea" id="RHEA:42612"/>
        <dbReference type="Rhea" id="RHEA-COMP:9561"/>
        <dbReference type="Rhea" id="RHEA-COMP:9562"/>
        <dbReference type="ChEBI" id="CHEBI:15378"/>
        <dbReference type="ChEBI" id="CHEBI:17757"/>
        <dbReference type="ChEBI" id="CHEBI:57783"/>
        <dbReference type="ChEBI" id="CHEBI:58349"/>
        <dbReference type="ChEBI" id="CHEBI:62192"/>
    </reaction>
</comment>
<comment type="catalytic activity">
    <reaction evidence="10 11">
        <text>a plastoquinone + NADH + (n+1) H(+)(in) = a plastoquinol + NAD(+) + n H(+)(out)</text>
        <dbReference type="Rhea" id="RHEA:42608"/>
        <dbReference type="Rhea" id="RHEA-COMP:9561"/>
        <dbReference type="Rhea" id="RHEA-COMP:9562"/>
        <dbReference type="ChEBI" id="CHEBI:15378"/>
        <dbReference type="ChEBI" id="CHEBI:17757"/>
        <dbReference type="ChEBI" id="CHEBI:57540"/>
        <dbReference type="ChEBI" id="CHEBI:57945"/>
        <dbReference type="ChEBI" id="CHEBI:62192"/>
    </reaction>
</comment>
<evidence type="ECO:0000256" key="5">
    <source>
        <dbReference type="ARBA" id="ARBA00022957"/>
    </source>
</evidence>
<comment type="caution">
    <text evidence="12">The sequence shown here is derived from an EMBL/GenBank/DDBJ whole genome shotgun (WGS) entry which is preliminary data.</text>
</comment>
<evidence type="ECO:0000313" key="13">
    <source>
        <dbReference type="Proteomes" id="UP000243002"/>
    </source>
</evidence>
<evidence type="ECO:0000256" key="2">
    <source>
        <dbReference type="ARBA" id="ARBA00022448"/>
    </source>
</evidence>
<evidence type="ECO:0000256" key="1">
    <source>
        <dbReference type="ARBA" id="ARBA00004170"/>
    </source>
</evidence>
<keyword evidence="4 11" id="KW-0521">NADP</keyword>
<keyword evidence="6 11" id="KW-1278">Translocase</keyword>
<evidence type="ECO:0000256" key="3">
    <source>
        <dbReference type="ARBA" id="ARBA00022719"/>
    </source>
</evidence>
<dbReference type="HAMAP" id="MF_01352">
    <property type="entry name" value="NDH1_NDH1M"/>
    <property type="match status" value="1"/>
</dbReference>
<dbReference type="InterPro" id="IPR018922">
    <property type="entry name" value="NdhM"/>
</dbReference>
<dbReference type="OrthoDB" id="461686at2"/>
<dbReference type="EC" id="7.1.1.-" evidence="11"/>
<keyword evidence="2 11" id="KW-0813">Transport</keyword>
<dbReference type="Proteomes" id="UP000243002">
    <property type="component" value="Unassembled WGS sequence"/>
</dbReference>
<dbReference type="PANTHER" id="PTHR36900:SF1">
    <property type="entry name" value="NAD(P)H-QUINONE OXIDOREDUCTASE SUBUNIT M, CHLOROPLASTIC"/>
    <property type="match status" value="1"/>
</dbReference>
<reference evidence="12 13" key="1">
    <citation type="journal article" date="2018" name="Environ. Microbiol.">
        <title>Ecological and genomic features of two widespread freshwater picocyanobacteria.</title>
        <authorList>
            <person name="Cabello-Yeves P.J."/>
            <person name="Picazo A."/>
            <person name="Camacho A."/>
            <person name="Callieri C."/>
            <person name="Rosselli R."/>
            <person name="Roda-Garcia J.J."/>
            <person name="Coutinho F.H."/>
            <person name="Rodriguez-Valera F."/>
        </authorList>
    </citation>
    <scope>NUCLEOTIDE SEQUENCE [LARGE SCALE GENOMIC DNA]</scope>
    <source>
        <strain evidence="12 13">Tous</strain>
    </source>
</reference>
<keyword evidence="8 11" id="KW-0472">Membrane</keyword>
<keyword evidence="13" id="KW-1185">Reference proteome</keyword>
<dbReference type="GO" id="GO:0031676">
    <property type="term" value="C:plasma membrane-derived thylakoid membrane"/>
    <property type="evidence" value="ECO:0007669"/>
    <property type="project" value="UniProtKB-SubCell"/>
</dbReference>
<dbReference type="AlphaFoldDB" id="A0A2P7MTD7"/>
<comment type="subcellular location">
    <subcellularLocation>
        <location evidence="11">Cellular thylakoid membrane</location>
        <topology evidence="11">Peripheral membrane protein</topology>
        <orientation evidence="11">Cytoplasmic side</orientation>
    </subcellularLocation>
    <subcellularLocation>
        <location evidence="1">Membrane</location>
        <topology evidence="1">Peripheral membrane protein</topology>
    </subcellularLocation>
</comment>
<evidence type="ECO:0000256" key="4">
    <source>
        <dbReference type="ARBA" id="ARBA00022857"/>
    </source>
</evidence>
<evidence type="ECO:0000256" key="6">
    <source>
        <dbReference type="ARBA" id="ARBA00022967"/>
    </source>
</evidence>
<dbReference type="EMBL" id="PXXO01000012">
    <property type="protein sequence ID" value="PSJ04405.1"/>
    <property type="molecule type" value="Genomic_DNA"/>
</dbReference>
<dbReference type="GO" id="GO:0016655">
    <property type="term" value="F:oxidoreductase activity, acting on NAD(P)H, quinone or similar compound as acceptor"/>
    <property type="evidence" value="ECO:0007669"/>
    <property type="project" value="UniProtKB-UniRule"/>
</dbReference>
<keyword evidence="7 11" id="KW-0520">NAD</keyword>
<name>A0A2P7MTD7_9CYAN</name>
<comment type="similarity">
    <text evidence="11">Belongs to the complex I NdhM subunit family.</text>
</comment>